<dbReference type="PROSITE" id="PS50048">
    <property type="entry name" value="ZN2_CY6_FUNGAL_2"/>
    <property type="match status" value="1"/>
</dbReference>
<dbReference type="InterPro" id="IPR001138">
    <property type="entry name" value="Zn2Cys6_DnaBD"/>
</dbReference>
<keyword evidence="1" id="KW-0479">Metal-binding</keyword>
<dbReference type="PROSITE" id="PS00463">
    <property type="entry name" value="ZN2_CY6_FUNGAL_1"/>
    <property type="match status" value="1"/>
</dbReference>
<evidence type="ECO:0000256" key="4">
    <source>
        <dbReference type="ARBA" id="ARBA00023125"/>
    </source>
</evidence>
<dbReference type="SMART" id="SM00066">
    <property type="entry name" value="GAL4"/>
    <property type="match status" value="1"/>
</dbReference>
<dbReference type="RefSeq" id="XP_018191958.1">
    <property type="nucleotide sequence ID" value="XM_018331552.1"/>
</dbReference>
<name>A0A165JLV5_XYLHT</name>
<dbReference type="Proteomes" id="UP000076632">
    <property type="component" value="Unassembled WGS sequence"/>
</dbReference>
<feature type="compositionally biased region" description="Low complexity" evidence="7">
    <location>
        <begin position="39"/>
        <end position="49"/>
    </location>
</feature>
<gene>
    <name evidence="9" type="ORF">L228DRAFT_242866</name>
</gene>
<evidence type="ECO:0000256" key="7">
    <source>
        <dbReference type="SAM" id="MobiDB-lite"/>
    </source>
</evidence>
<keyword evidence="3" id="KW-0805">Transcription regulation</keyword>
<dbReference type="AlphaFoldDB" id="A0A165JLV5"/>
<dbReference type="GeneID" id="28896689"/>
<feature type="compositionally biased region" description="Low complexity" evidence="7">
    <location>
        <begin position="77"/>
        <end position="101"/>
    </location>
</feature>
<dbReference type="OrthoDB" id="5375558at2759"/>
<evidence type="ECO:0000256" key="2">
    <source>
        <dbReference type="ARBA" id="ARBA00022833"/>
    </source>
</evidence>
<evidence type="ECO:0000256" key="1">
    <source>
        <dbReference type="ARBA" id="ARBA00022723"/>
    </source>
</evidence>
<dbReference type="GO" id="GO:0000981">
    <property type="term" value="F:DNA-binding transcription factor activity, RNA polymerase II-specific"/>
    <property type="evidence" value="ECO:0007669"/>
    <property type="project" value="InterPro"/>
</dbReference>
<feature type="region of interest" description="Disordered" evidence="7">
    <location>
        <begin position="323"/>
        <end position="354"/>
    </location>
</feature>
<dbReference type="InterPro" id="IPR036864">
    <property type="entry name" value="Zn2-C6_fun-type_DNA-bd_sf"/>
</dbReference>
<dbReference type="Pfam" id="PF00172">
    <property type="entry name" value="Zn_clus"/>
    <property type="match status" value="1"/>
</dbReference>
<dbReference type="STRING" id="1328760.A0A165JLV5"/>
<dbReference type="SUPFAM" id="SSF57701">
    <property type="entry name" value="Zn2/Cys6 DNA-binding domain"/>
    <property type="match status" value="1"/>
</dbReference>
<evidence type="ECO:0000313" key="9">
    <source>
        <dbReference type="EMBL" id="KZF26403.1"/>
    </source>
</evidence>
<dbReference type="InterPro" id="IPR052360">
    <property type="entry name" value="Transcr_Regulatory_Proteins"/>
</dbReference>
<dbReference type="EMBL" id="KV407454">
    <property type="protein sequence ID" value="KZF26403.1"/>
    <property type="molecule type" value="Genomic_DNA"/>
</dbReference>
<feature type="compositionally biased region" description="Pro residues" evidence="7">
    <location>
        <begin position="102"/>
        <end position="126"/>
    </location>
</feature>
<dbReference type="PANTHER" id="PTHR36206:SF13">
    <property type="entry name" value="TRANSCRIPTIONAL REGULATORY PROTEIN MOC3"/>
    <property type="match status" value="1"/>
</dbReference>
<feature type="region of interest" description="Disordered" evidence="7">
    <location>
        <begin position="1"/>
        <end position="126"/>
    </location>
</feature>
<evidence type="ECO:0000313" key="10">
    <source>
        <dbReference type="Proteomes" id="UP000076632"/>
    </source>
</evidence>
<reference evidence="9 10" key="1">
    <citation type="journal article" date="2016" name="Fungal Biol.">
        <title>The genome of Xylona heveae provides a window into fungal endophytism.</title>
        <authorList>
            <person name="Gazis R."/>
            <person name="Kuo A."/>
            <person name="Riley R."/>
            <person name="LaButti K."/>
            <person name="Lipzen A."/>
            <person name="Lin J."/>
            <person name="Amirebrahimi M."/>
            <person name="Hesse C.N."/>
            <person name="Spatafora J.W."/>
            <person name="Henrissat B."/>
            <person name="Hainaut M."/>
            <person name="Grigoriev I.V."/>
            <person name="Hibbett D.S."/>
        </authorList>
    </citation>
    <scope>NUCLEOTIDE SEQUENCE [LARGE SCALE GENOMIC DNA]</scope>
    <source>
        <strain evidence="9 10">TC161</strain>
    </source>
</reference>
<feature type="compositionally biased region" description="Low complexity" evidence="7">
    <location>
        <begin position="1"/>
        <end position="32"/>
    </location>
</feature>
<dbReference type="GO" id="GO:0003677">
    <property type="term" value="F:DNA binding"/>
    <property type="evidence" value="ECO:0007669"/>
    <property type="project" value="UniProtKB-KW"/>
</dbReference>
<keyword evidence="5" id="KW-0804">Transcription</keyword>
<dbReference type="PANTHER" id="PTHR36206">
    <property type="entry name" value="ASPERCRYPTIN BIOSYNTHESIS CLUSTER-SPECIFIC TRANSCRIPTION REGULATOR ATNN-RELATED"/>
    <property type="match status" value="1"/>
</dbReference>
<accession>A0A165JLV5</accession>
<dbReference type="OMA" id="NAQMRYQ"/>
<evidence type="ECO:0000256" key="5">
    <source>
        <dbReference type="ARBA" id="ARBA00023163"/>
    </source>
</evidence>
<protein>
    <recommendedName>
        <fullName evidence="8">Zn(2)-C6 fungal-type domain-containing protein</fullName>
    </recommendedName>
</protein>
<organism evidence="9 10">
    <name type="scientific">Xylona heveae (strain CBS 132557 / TC161)</name>
    <dbReference type="NCBI Taxonomy" id="1328760"/>
    <lineage>
        <taxon>Eukaryota</taxon>
        <taxon>Fungi</taxon>
        <taxon>Dikarya</taxon>
        <taxon>Ascomycota</taxon>
        <taxon>Pezizomycotina</taxon>
        <taxon>Xylonomycetes</taxon>
        <taxon>Xylonales</taxon>
        <taxon>Xylonaceae</taxon>
        <taxon>Xylona</taxon>
    </lineage>
</organism>
<dbReference type="Gene3D" id="4.10.240.10">
    <property type="entry name" value="Zn(2)-C6 fungal-type DNA-binding domain"/>
    <property type="match status" value="1"/>
</dbReference>
<dbReference type="GO" id="GO:0008270">
    <property type="term" value="F:zinc ion binding"/>
    <property type="evidence" value="ECO:0007669"/>
    <property type="project" value="InterPro"/>
</dbReference>
<evidence type="ECO:0000256" key="6">
    <source>
        <dbReference type="ARBA" id="ARBA00023242"/>
    </source>
</evidence>
<evidence type="ECO:0000256" key="3">
    <source>
        <dbReference type="ARBA" id="ARBA00023015"/>
    </source>
</evidence>
<keyword evidence="6" id="KW-0539">Nucleus</keyword>
<proteinExistence type="predicted"/>
<keyword evidence="10" id="KW-1185">Reference proteome</keyword>
<sequence length="661" mass="71554">MSQPSSNNSQSRQSTSYPSPHSYPSPSMSAYAYPPPQQTPQQPGTPQSGAEPYRASPTASHVSLPSLNLPPIRSIDPQQAQQQAQSQQVQAQVQAQQQQPPQARPQPPGQAPMGSPLPPPVAPMGVYYPPPQPHAYPPPGQHPGMAMSPHSRYPIPAPDGRIMSGGRHKKEIKRRTKTGCLTCRKRRIKCDEAHPTCRNCQKSKRECLGYDPIFKSQPGPAAIQPAPSTVSAALTAAVAPQMPPAPSPYAPPPHGYAPAVSAAYAPALPTGVSSPATSVEPYDYAAAIDPALEASAPPLQVPPTGYESVGGYRPDLKGVLGSASPYSAAATDTQNQRGGATPPQPIPMQEPSGDGWTMNTGIAYTPAKPIKIDDLLAAGGDVPSSLVPPPGEQPAVEFAPATVDRIKEFFTTVYAPAIDRFLESRWFQVHGLARLVSDKRLFEMFGKLIESIQSGSPHIQDLGASVPLPTFEARIVWHLITMCRSAAPSDVTDMQGKSASYDPEVIGLQETICRVVILEHLLNWQKLEKNPLGLTEDGPKVTQPYEPQRVQERDFWRLMGEFLTLRDDEGTSANTLSACRNLLEELENRDVIYSIAIASHLGSRSPEFPDNVQPIGNEELSPKTKLFVAKKFIEDEAMGKGMTQVIQRICMMATWSWRVAK</sequence>
<feature type="domain" description="Zn(2)-C6 fungal-type" evidence="8">
    <location>
        <begin position="179"/>
        <end position="207"/>
    </location>
</feature>
<keyword evidence="2" id="KW-0862">Zinc</keyword>
<feature type="compositionally biased region" description="Polar residues" evidence="7">
    <location>
        <begin position="57"/>
        <end position="66"/>
    </location>
</feature>
<evidence type="ECO:0000259" key="8">
    <source>
        <dbReference type="PROSITE" id="PS50048"/>
    </source>
</evidence>
<dbReference type="CDD" id="cd00067">
    <property type="entry name" value="GAL4"/>
    <property type="match status" value="1"/>
</dbReference>
<dbReference type="InParanoid" id="A0A165JLV5"/>
<keyword evidence="4" id="KW-0238">DNA-binding</keyword>